<feature type="domain" description="Reverse transcriptase/retrotransposon-derived protein RNase H-like" evidence="2">
    <location>
        <begin position="36"/>
        <end position="88"/>
    </location>
</feature>
<dbReference type="AlphaFoldDB" id="A0A8K0CY14"/>
<comment type="caution">
    <text evidence="3">The sequence shown here is derived from an EMBL/GenBank/DDBJ whole genome shotgun (WGS) entry which is preliminary data.</text>
</comment>
<dbReference type="GO" id="GO:0071897">
    <property type="term" value="P:DNA biosynthetic process"/>
    <property type="evidence" value="ECO:0007669"/>
    <property type="project" value="UniProtKB-ARBA"/>
</dbReference>
<dbReference type="Proteomes" id="UP000801492">
    <property type="component" value="Unassembled WGS sequence"/>
</dbReference>
<dbReference type="EMBL" id="VTPC01006943">
    <property type="protein sequence ID" value="KAF2894529.1"/>
    <property type="molecule type" value="Genomic_DNA"/>
</dbReference>
<protein>
    <recommendedName>
        <fullName evidence="2">Reverse transcriptase/retrotransposon-derived protein RNase H-like domain-containing protein</fullName>
    </recommendedName>
</protein>
<feature type="compositionally biased region" description="Pro residues" evidence="1">
    <location>
        <begin position="306"/>
        <end position="320"/>
    </location>
</feature>
<accession>A0A8K0CY14</accession>
<evidence type="ECO:0000313" key="4">
    <source>
        <dbReference type="Proteomes" id="UP000801492"/>
    </source>
</evidence>
<dbReference type="Pfam" id="PF17919">
    <property type="entry name" value="RT_RNaseH_2"/>
    <property type="match status" value="1"/>
</dbReference>
<dbReference type="InterPro" id="IPR043128">
    <property type="entry name" value="Rev_trsase/Diguanyl_cyclase"/>
</dbReference>
<dbReference type="SUPFAM" id="SSF56672">
    <property type="entry name" value="DNA/RNA polymerases"/>
    <property type="match status" value="1"/>
</dbReference>
<dbReference type="Gene3D" id="3.30.70.270">
    <property type="match status" value="1"/>
</dbReference>
<keyword evidence="4" id="KW-1185">Reference proteome</keyword>
<name>A0A8K0CY14_IGNLU</name>
<evidence type="ECO:0000256" key="1">
    <source>
        <dbReference type="SAM" id="MobiDB-lite"/>
    </source>
</evidence>
<feature type="region of interest" description="Disordered" evidence="1">
    <location>
        <begin position="298"/>
        <end position="325"/>
    </location>
</feature>
<sequence>MLNFYRRLIPGAAHLQAPLNTYLTDSIPSERLPIEWTSETDPAFDTCKQSLTSATLMGHPAHDAPLRLTINASNVAIDAVLKQHADNTAKLSNETTNPSPSPSDDGPIKHLLNSYGNSISWVNSPSLFSTSLVATTPWPTSCRESTLLPTPPRTWTPICSTCSPSHSPLLCNYDKWHSPAPRHPHTATSPLRKFSSTYLKLYVSESSTQRTSCRSLEVALVRRGPSQQTKVLIHHLRPVPTAHHSRHAVFAPSSLNACSYVFLRDDAVKKPLQPPTPPPQVSTFVIVDDAILPPATPTLSSTVTIPPSPQPVVPPTPPSKPSASLTSLRYPRYGFVSRDNLPAGYESALRADAGCETIMQSEEHQQHIRPGQIYTLFGEW</sequence>
<dbReference type="PANTHER" id="PTHR33064">
    <property type="entry name" value="POL PROTEIN"/>
    <property type="match status" value="1"/>
</dbReference>
<organism evidence="3 4">
    <name type="scientific">Ignelater luminosus</name>
    <name type="common">Cucubano</name>
    <name type="synonym">Pyrophorus luminosus</name>
    <dbReference type="NCBI Taxonomy" id="2038154"/>
    <lineage>
        <taxon>Eukaryota</taxon>
        <taxon>Metazoa</taxon>
        <taxon>Ecdysozoa</taxon>
        <taxon>Arthropoda</taxon>
        <taxon>Hexapoda</taxon>
        <taxon>Insecta</taxon>
        <taxon>Pterygota</taxon>
        <taxon>Neoptera</taxon>
        <taxon>Endopterygota</taxon>
        <taxon>Coleoptera</taxon>
        <taxon>Polyphaga</taxon>
        <taxon>Elateriformia</taxon>
        <taxon>Elateroidea</taxon>
        <taxon>Elateridae</taxon>
        <taxon>Agrypninae</taxon>
        <taxon>Pyrophorini</taxon>
        <taxon>Ignelater</taxon>
    </lineage>
</organism>
<dbReference type="InterPro" id="IPR043502">
    <property type="entry name" value="DNA/RNA_pol_sf"/>
</dbReference>
<proteinExistence type="predicted"/>
<evidence type="ECO:0000313" key="3">
    <source>
        <dbReference type="EMBL" id="KAF2894529.1"/>
    </source>
</evidence>
<gene>
    <name evidence="3" type="ORF">ILUMI_11657</name>
</gene>
<dbReference type="InterPro" id="IPR041577">
    <property type="entry name" value="RT_RNaseH_2"/>
</dbReference>
<dbReference type="PANTHER" id="PTHR33064:SF37">
    <property type="entry name" value="RIBONUCLEASE H"/>
    <property type="match status" value="1"/>
</dbReference>
<dbReference type="InterPro" id="IPR051320">
    <property type="entry name" value="Viral_Replic_Matur_Polypro"/>
</dbReference>
<evidence type="ECO:0000259" key="2">
    <source>
        <dbReference type="Pfam" id="PF17919"/>
    </source>
</evidence>
<dbReference type="OrthoDB" id="41323at2759"/>
<reference evidence="3" key="1">
    <citation type="submission" date="2019-08" db="EMBL/GenBank/DDBJ databases">
        <title>The genome of the North American firefly Photinus pyralis.</title>
        <authorList>
            <consortium name="Photinus pyralis genome working group"/>
            <person name="Fallon T.R."/>
            <person name="Sander Lower S.E."/>
            <person name="Weng J.-K."/>
        </authorList>
    </citation>
    <scope>NUCLEOTIDE SEQUENCE</scope>
    <source>
        <strain evidence="3">TRF0915ILg1</strain>
        <tissue evidence="3">Whole body</tissue>
    </source>
</reference>